<dbReference type="Gene3D" id="1.20.58.300">
    <property type="entry name" value="FlgN-like"/>
    <property type="match status" value="1"/>
</dbReference>
<organism evidence="1 2">
    <name type="scientific">Arenibacterium halophilum</name>
    <dbReference type="NCBI Taxonomy" id="2583821"/>
    <lineage>
        <taxon>Bacteria</taxon>
        <taxon>Pseudomonadati</taxon>
        <taxon>Pseudomonadota</taxon>
        <taxon>Alphaproteobacteria</taxon>
        <taxon>Rhodobacterales</taxon>
        <taxon>Paracoccaceae</taxon>
        <taxon>Arenibacterium</taxon>
    </lineage>
</organism>
<keyword evidence="1" id="KW-0282">Flagellum</keyword>
<keyword evidence="1" id="KW-0966">Cell projection</keyword>
<gene>
    <name evidence="1" type="ORF">FGK64_17775</name>
</gene>
<proteinExistence type="predicted"/>
<name>A0ABY2X6H1_9RHOB</name>
<comment type="caution">
    <text evidence="1">The sequence shown here is derived from an EMBL/GenBank/DDBJ whole genome shotgun (WGS) entry which is preliminary data.</text>
</comment>
<protein>
    <submittedName>
        <fullName evidence="1">Flagellar biosynthesis protein FlgN</fullName>
    </submittedName>
</protein>
<sequence>MTEPTFELLLKQLNDLLDRERTTLLAGDLAALPGLLDEKERAIATLESCKLTDRERVEKIQSKIVRNQSLISGAIAGIQDVSIRMKAIQMARGGLETYDQTGIRTRYNTTSLGNVEKRA</sequence>
<keyword evidence="1" id="KW-0969">Cilium</keyword>
<dbReference type="SUPFAM" id="SSF140566">
    <property type="entry name" value="FlgN-like"/>
    <property type="match status" value="1"/>
</dbReference>
<dbReference type="Proteomes" id="UP001191082">
    <property type="component" value="Unassembled WGS sequence"/>
</dbReference>
<accession>A0ABY2X6H1</accession>
<evidence type="ECO:0000313" key="2">
    <source>
        <dbReference type="Proteomes" id="UP001191082"/>
    </source>
</evidence>
<keyword evidence="2" id="KW-1185">Reference proteome</keyword>
<dbReference type="InterPro" id="IPR036679">
    <property type="entry name" value="FlgN-like_sf"/>
</dbReference>
<reference evidence="1 2" key="1">
    <citation type="submission" date="2019-05" db="EMBL/GenBank/DDBJ databases">
        <title>Marivita sp. nov. isolated from sea sediment.</title>
        <authorList>
            <person name="Kim W."/>
        </authorList>
    </citation>
    <scope>NUCLEOTIDE SEQUENCE [LARGE SCALE GENOMIC DNA]</scope>
    <source>
        <strain evidence="1 2">CAU 1492</strain>
    </source>
</reference>
<dbReference type="RefSeq" id="WP_171054135.1">
    <property type="nucleotide sequence ID" value="NZ_VCPC01000004.1"/>
</dbReference>
<evidence type="ECO:0000313" key="1">
    <source>
        <dbReference type="EMBL" id="TMV10628.1"/>
    </source>
</evidence>
<dbReference type="EMBL" id="VCPC01000004">
    <property type="protein sequence ID" value="TMV10628.1"/>
    <property type="molecule type" value="Genomic_DNA"/>
</dbReference>